<dbReference type="Proteomes" id="UP001465331">
    <property type="component" value="Unassembled WGS sequence"/>
</dbReference>
<feature type="binding site" evidence="5">
    <location>
        <position position="306"/>
    </location>
    <ligand>
        <name>substrate</name>
    </ligand>
</feature>
<comment type="caution">
    <text evidence="5">Lacks conserved residue(s) required for the propagation of feature annotation.</text>
</comment>
<organism evidence="7 8">
    <name type="scientific">Sinimarinibacterium thermocellulolyticum</name>
    <dbReference type="NCBI Taxonomy" id="3170016"/>
    <lineage>
        <taxon>Bacteria</taxon>
        <taxon>Pseudomonadati</taxon>
        <taxon>Pseudomonadota</taxon>
        <taxon>Gammaproteobacteria</taxon>
        <taxon>Nevskiales</taxon>
        <taxon>Nevskiaceae</taxon>
        <taxon>Sinimarinibacterium</taxon>
    </lineage>
</organism>
<feature type="binding site" evidence="5">
    <location>
        <position position="221"/>
    </location>
    <ligand>
        <name>substrate</name>
    </ligand>
</feature>
<dbReference type="GO" id="GO:0016787">
    <property type="term" value="F:hydrolase activity"/>
    <property type="evidence" value="ECO:0007669"/>
    <property type="project" value="UniProtKB-KW"/>
</dbReference>
<gene>
    <name evidence="5" type="primary">mtaD</name>
    <name evidence="7" type="ORF">ABSH63_04895</name>
</gene>
<keyword evidence="8" id="KW-1185">Reference proteome</keyword>
<dbReference type="InterPro" id="IPR032466">
    <property type="entry name" value="Metal_Hydrolase"/>
</dbReference>
<evidence type="ECO:0000256" key="1">
    <source>
        <dbReference type="ARBA" id="ARBA00006745"/>
    </source>
</evidence>
<evidence type="ECO:0000313" key="7">
    <source>
        <dbReference type="EMBL" id="MES0873349.1"/>
    </source>
</evidence>
<dbReference type="EMBL" id="JBEPIJ010000004">
    <property type="protein sequence ID" value="MES0873349.1"/>
    <property type="molecule type" value="Genomic_DNA"/>
</dbReference>
<dbReference type="SUPFAM" id="SSF51556">
    <property type="entry name" value="Metallo-dependent hydrolases"/>
    <property type="match status" value="1"/>
</dbReference>
<evidence type="ECO:0000256" key="2">
    <source>
        <dbReference type="ARBA" id="ARBA00022723"/>
    </source>
</evidence>
<dbReference type="InterPro" id="IPR023512">
    <property type="entry name" value="Deaminase_MtaD/DadD"/>
</dbReference>
<comment type="function">
    <text evidence="5">Catalyzes the deamination of 5-methylthioadenosine and S-adenosyl-L-homocysteine into 5-methylthioinosine and S-inosyl-L-homocysteine, respectively. Is also able to deaminate adenosine.</text>
</comment>
<dbReference type="SUPFAM" id="SSF51338">
    <property type="entry name" value="Composite domain of metallo-dependent hydrolases"/>
    <property type="match status" value="1"/>
</dbReference>
<comment type="catalytic activity">
    <reaction evidence="5">
        <text>S-adenosyl-L-homocysteine + H2O + H(+) = S-inosyl-L-homocysteine + NH4(+)</text>
        <dbReference type="Rhea" id="RHEA:20716"/>
        <dbReference type="ChEBI" id="CHEBI:15377"/>
        <dbReference type="ChEBI" id="CHEBI:15378"/>
        <dbReference type="ChEBI" id="CHEBI:28938"/>
        <dbReference type="ChEBI" id="CHEBI:57856"/>
        <dbReference type="ChEBI" id="CHEBI:57985"/>
        <dbReference type="EC" id="3.5.4.28"/>
    </reaction>
</comment>
<reference evidence="7 8" key="1">
    <citation type="submission" date="2024-06" db="EMBL/GenBank/DDBJ databases">
        <authorList>
            <person name="Li Z."/>
            <person name="Jiang Y."/>
        </authorList>
    </citation>
    <scope>NUCLEOTIDE SEQUENCE [LARGE SCALE GENOMIC DNA]</scope>
    <source>
        <strain evidence="7 8">HSW-8</strain>
    </source>
</reference>
<dbReference type="InterPro" id="IPR050287">
    <property type="entry name" value="MTA/SAH_deaminase"/>
</dbReference>
<feature type="binding site" evidence="5">
    <location>
        <position position="218"/>
    </location>
    <ligand>
        <name>Zn(2+)</name>
        <dbReference type="ChEBI" id="CHEBI:29105"/>
    </ligand>
</feature>
<feature type="binding site" evidence="5">
    <location>
        <position position="69"/>
    </location>
    <ligand>
        <name>Zn(2+)</name>
        <dbReference type="ChEBI" id="CHEBI:29105"/>
    </ligand>
</feature>
<dbReference type="EC" id="3.5.4.28" evidence="5"/>
<evidence type="ECO:0000313" key="8">
    <source>
        <dbReference type="Proteomes" id="UP001465331"/>
    </source>
</evidence>
<feature type="domain" description="Amidohydrolase-related" evidence="6">
    <location>
        <begin position="61"/>
        <end position="409"/>
    </location>
</feature>
<dbReference type="HAMAP" id="MF_01281">
    <property type="entry name" value="MTA_SAH_deamin"/>
    <property type="match status" value="1"/>
</dbReference>
<sequence length="437" mass="46881">MMTVDLLVAPRWLVPIEPAGVVLEDHALVVDRGRIVELLPADQAAARYQARETLTLGRHAVLPGLVNTHSHAAMSLLRGIADDLPLMDWLQNHIWPTEAMHAGPAFCEDGARLAFAEMIRGGITCVNDMYFFPEATVRAAREAGLRLVVGLIVLDFPSAWAQNADEYLHKGLALHDELKGETLMRTIFAPHAPYTVSDEPLRKLRQYADELGIGIHMHVHETAGEVDTAVRAGGVRPLQRLDELSLLGPDFIAVHMTQLTDEEITLLAGLGVHIAHCPESNLKLASGFCPVHKLRTAGVNVALGTDGAASNNDLDLFGEMRSAALLAKGVSGDARALPAHEALRAATLAGAQALGLDGEIGTLAAGKSADFIAVDLGGLATQPVYNVLSQLVYASSRDQVTHSFVAGRALLRDGALTTLDETEILAKAARWRARIRP</sequence>
<name>A0ABV2A871_9GAMM</name>
<keyword evidence="2 5" id="KW-0479">Metal-binding</keyword>
<evidence type="ECO:0000256" key="4">
    <source>
        <dbReference type="ARBA" id="ARBA00022833"/>
    </source>
</evidence>
<dbReference type="EC" id="3.5.4.31" evidence="5"/>
<keyword evidence="4 5" id="KW-0862">Zinc</keyword>
<feature type="binding site" evidence="5">
    <location>
        <position position="191"/>
    </location>
    <ligand>
        <name>substrate</name>
    </ligand>
</feature>
<dbReference type="Gene3D" id="2.30.40.10">
    <property type="entry name" value="Urease, subunit C, domain 1"/>
    <property type="match status" value="1"/>
</dbReference>
<comment type="caution">
    <text evidence="7">The sequence shown here is derived from an EMBL/GenBank/DDBJ whole genome shotgun (WGS) entry which is preliminary data.</text>
</comment>
<comment type="similarity">
    <text evidence="1">Belongs to the metallo-dependent hydrolases superfamily. ATZ/TRZ family.</text>
</comment>
<dbReference type="InterPro" id="IPR011059">
    <property type="entry name" value="Metal-dep_hydrolase_composite"/>
</dbReference>
<comment type="catalytic activity">
    <reaction evidence="5">
        <text>S-methyl-5'-thioadenosine + H2O + H(+) = S-methyl-5'-thioinosine + NH4(+)</text>
        <dbReference type="Rhea" id="RHEA:25025"/>
        <dbReference type="ChEBI" id="CHEBI:15377"/>
        <dbReference type="ChEBI" id="CHEBI:15378"/>
        <dbReference type="ChEBI" id="CHEBI:17509"/>
        <dbReference type="ChEBI" id="CHEBI:28938"/>
        <dbReference type="ChEBI" id="CHEBI:48595"/>
        <dbReference type="EC" id="3.5.4.31"/>
    </reaction>
</comment>
<dbReference type="RefSeq" id="WP_352887923.1">
    <property type="nucleotide sequence ID" value="NZ_JBEPIJ010000004.1"/>
</dbReference>
<dbReference type="InterPro" id="IPR006680">
    <property type="entry name" value="Amidohydro-rel"/>
</dbReference>
<dbReference type="Pfam" id="PF01979">
    <property type="entry name" value="Amidohydro_1"/>
    <property type="match status" value="1"/>
</dbReference>
<evidence type="ECO:0000256" key="5">
    <source>
        <dbReference type="HAMAP-Rule" id="MF_01281"/>
    </source>
</evidence>
<accession>A0ABV2A871</accession>
<dbReference type="PANTHER" id="PTHR43794:SF11">
    <property type="entry name" value="AMIDOHYDROLASE-RELATED DOMAIN-CONTAINING PROTEIN"/>
    <property type="match status" value="1"/>
</dbReference>
<keyword evidence="3 5" id="KW-0378">Hydrolase</keyword>
<proteinExistence type="inferred from homology"/>
<feature type="binding site" evidence="5">
    <location>
        <position position="71"/>
    </location>
    <ligand>
        <name>Zn(2+)</name>
        <dbReference type="ChEBI" id="CHEBI:29105"/>
    </ligand>
</feature>
<protein>
    <recommendedName>
        <fullName evidence="5">5-methylthioadenosine/S-adenosylhomocysteine deaminase</fullName>
        <shortName evidence="5">MTA/SAH deaminase</shortName>
        <ecNumber evidence="5">3.5.4.28</ecNumber>
        <ecNumber evidence="5">3.5.4.31</ecNumber>
    </recommendedName>
</protein>
<dbReference type="CDD" id="cd01298">
    <property type="entry name" value="ATZ_TRZ_like"/>
    <property type="match status" value="1"/>
</dbReference>
<dbReference type="PANTHER" id="PTHR43794">
    <property type="entry name" value="AMINOHYDROLASE SSNA-RELATED"/>
    <property type="match status" value="1"/>
</dbReference>
<dbReference type="NCBIfam" id="NF006549">
    <property type="entry name" value="PRK09045.1"/>
    <property type="match status" value="1"/>
</dbReference>
<dbReference type="Gene3D" id="3.20.20.140">
    <property type="entry name" value="Metal-dependent hydrolases"/>
    <property type="match status" value="1"/>
</dbReference>
<comment type="cofactor">
    <cofactor evidence="5">
        <name>Zn(2+)</name>
        <dbReference type="ChEBI" id="CHEBI:29105"/>
    </cofactor>
    <text evidence="5">Binds 1 zinc ion per subunit.</text>
</comment>
<feature type="binding site" evidence="5">
    <location>
        <position position="306"/>
    </location>
    <ligand>
        <name>Zn(2+)</name>
        <dbReference type="ChEBI" id="CHEBI:29105"/>
    </ligand>
</feature>
<evidence type="ECO:0000256" key="3">
    <source>
        <dbReference type="ARBA" id="ARBA00022801"/>
    </source>
</evidence>
<feature type="binding site" evidence="5">
    <location>
        <position position="98"/>
    </location>
    <ligand>
        <name>substrate</name>
    </ligand>
</feature>
<comment type="similarity">
    <text evidence="5">Belongs to the metallo-dependent hydrolases superfamily. MTA/SAH deaminase family.</text>
</comment>
<evidence type="ECO:0000259" key="6">
    <source>
        <dbReference type="Pfam" id="PF01979"/>
    </source>
</evidence>